<dbReference type="PANTHER" id="PTHR23122">
    <property type="entry name" value="MEMBRANE-ASSOCIATED GUANYLATE KINASE MAGUK"/>
    <property type="match status" value="1"/>
</dbReference>
<dbReference type="SMART" id="SM00326">
    <property type="entry name" value="SH3"/>
    <property type="match status" value="1"/>
</dbReference>
<evidence type="ECO:0008006" key="8">
    <source>
        <dbReference type="Google" id="ProtNLM"/>
    </source>
</evidence>
<evidence type="ECO:0000256" key="1">
    <source>
        <dbReference type="ARBA" id="ARBA00007014"/>
    </source>
</evidence>
<dbReference type="InterPro" id="IPR050716">
    <property type="entry name" value="MAGUK"/>
</dbReference>
<feature type="domain" description="SH3" evidence="4">
    <location>
        <begin position="33"/>
        <end position="101"/>
    </location>
</feature>
<dbReference type="Pfam" id="PF00625">
    <property type="entry name" value="Guanylate_kin"/>
    <property type="match status" value="1"/>
</dbReference>
<dbReference type="PROSITE" id="PS50052">
    <property type="entry name" value="GUANYLATE_KINASE_2"/>
    <property type="match status" value="1"/>
</dbReference>
<dbReference type="SUPFAM" id="SSF50044">
    <property type="entry name" value="SH3-domain"/>
    <property type="match status" value="1"/>
</dbReference>
<dbReference type="PROSITE" id="PS50002">
    <property type="entry name" value="SH3"/>
    <property type="match status" value="1"/>
</dbReference>
<dbReference type="OrthoDB" id="65789at2759"/>
<evidence type="ECO:0000313" key="6">
    <source>
        <dbReference type="EnsemblMetazoa" id="CLYHEMP011020.1"/>
    </source>
</evidence>
<sequence>MCSVERLQQILRDASGDVTFKIVPGCQNEDRASKEVYFKCLYDYDPRADDMIPCQQAGLSFQCGDVLEVVCKADMHWWQARKVGTKNVGLVPSTELQEQRIRKMVIERNKGEGAITCLWPKKTNKKSKVNRYTARLNTAFDRLNLVTYEEVIQQKKTYHKTIVLIGAHGVGRRHIKNSLVSRFPEKYASPVPHTSRRQSPNEKHGELWFFETEDRMLKDIGSHQYLEYGKHDGHLYGTKLSSVQDLIKNDRTPVLDIETPALKILRCKEFFPYIIFVSSPISYPESGDPKMDASLQRLIADSTDLKNRYQHFFDYTVINETIDETVEKIVDHLEELAGSSAWIPASWYY</sequence>
<keyword evidence="7" id="KW-1185">Reference proteome</keyword>
<name>A0A7M5VBE5_9CNID</name>
<dbReference type="SMART" id="SM00072">
    <property type="entry name" value="GuKc"/>
    <property type="match status" value="1"/>
</dbReference>
<dbReference type="SUPFAM" id="SSF52540">
    <property type="entry name" value="P-loop containing nucleoside triphosphate hydrolases"/>
    <property type="match status" value="1"/>
</dbReference>
<evidence type="ECO:0000256" key="3">
    <source>
        <dbReference type="PROSITE-ProRule" id="PRU00192"/>
    </source>
</evidence>
<comment type="similarity">
    <text evidence="1">Belongs to the MAGUK family.</text>
</comment>
<dbReference type="InterPro" id="IPR036028">
    <property type="entry name" value="SH3-like_dom_sf"/>
</dbReference>
<reference evidence="6" key="1">
    <citation type="submission" date="2021-01" db="UniProtKB">
        <authorList>
            <consortium name="EnsemblMetazoa"/>
        </authorList>
    </citation>
    <scope>IDENTIFICATION</scope>
</reference>
<dbReference type="Gene3D" id="3.40.50.300">
    <property type="entry name" value="P-loop containing nucleotide triphosphate hydrolases"/>
    <property type="match status" value="1"/>
</dbReference>
<dbReference type="EnsemblMetazoa" id="CLYHEMT011020.1">
    <property type="protein sequence ID" value="CLYHEMP011020.1"/>
    <property type="gene ID" value="CLYHEMG011020"/>
</dbReference>
<protein>
    <recommendedName>
        <fullName evidence="8">Peripheral plasma membrane protein CASK</fullName>
    </recommendedName>
</protein>
<dbReference type="InterPro" id="IPR027417">
    <property type="entry name" value="P-loop_NTPase"/>
</dbReference>
<evidence type="ECO:0000259" key="4">
    <source>
        <dbReference type="PROSITE" id="PS50002"/>
    </source>
</evidence>
<proteinExistence type="inferred from homology"/>
<dbReference type="InterPro" id="IPR008145">
    <property type="entry name" value="GK/Ca_channel_bsu"/>
</dbReference>
<feature type="domain" description="Guanylate kinase-like" evidence="5">
    <location>
        <begin position="159"/>
        <end position="334"/>
    </location>
</feature>
<organism evidence="6 7">
    <name type="scientific">Clytia hemisphaerica</name>
    <dbReference type="NCBI Taxonomy" id="252671"/>
    <lineage>
        <taxon>Eukaryota</taxon>
        <taxon>Metazoa</taxon>
        <taxon>Cnidaria</taxon>
        <taxon>Hydrozoa</taxon>
        <taxon>Hydroidolina</taxon>
        <taxon>Leptothecata</taxon>
        <taxon>Obeliida</taxon>
        <taxon>Clytiidae</taxon>
        <taxon>Clytia</taxon>
    </lineage>
</organism>
<dbReference type="AlphaFoldDB" id="A0A7M5VBE5"/>
<dbReference type="Gene3D" id="2.30.30.40">
    <property type="entry name" value="SH3 Domains"/>
    <property type="match status" value="1"/>
</dbReference>
<evidence type="ECO:0000259" key="5">
    <source>
        <dbReference type="PROSITE" id="PS50052"/>
    </source>
</evidence>
<dbReference type="InterPro" id="IPR001452">
    <property type="entry name" value="SH3_domain"/>
</dbReference>
<keyword evidence="2 3" id="KW-0728">SH3 domain</keyword>
<dbReference type="InterPro" id="IPR008144">
    <property type="entry name" value="Guanylate_kin-like_dom"/>
</dbReference>
<dbReference type="Pfam" id="PF00018">
    <property type="entry name" value="SH3_1"/>
    <property type="match status" value="1"/>
</dbReference>
<evidence type="ECO:0000313" key="7">
    <source>
        <dbReference type="Proteomes" id="UP000594262"/>
    </source>
</evidence>
<evidence type="ECO:0000256" key="2">
    <source>
        <dbReference type="ARBA" id="ARBA00022443"/>
    </source>
</evidence>
<accession>A0A7M5VBE5</accession>
<dbReference type="Proteomes" id="UP000594262">
    <property type="component" value="Unplaced"/>
</dbReference>